<dbReference type="KEGG" id="jas:FJQ89_09260"/>
<dbReference type="PANTHER" id="PTHR22617">
    <property type="entry name" value="CHEMOTAXIS SENSOR HISTIDINE KINASE-RELATED"/>
    <property type="match status" value="1"/>
</dbReference>
<dbReference type="GO" id="GO:0006935">
    <property type="term" value="P:chemotaxis"/>
    <property type="evidence" value="ECO:0007669"/>
    <property type="project" value="InterPro"/>
</dbReference>
<dbReference type="InterPro" id="IPR039315">
    <property type="entry name" value="CheW"/>
</dbReference>
<gene>
    <name evidence="2" type="ORF">FJQ89_09260</name>
</gene>
<dbReference type="OrthoDB" id="8700843at2"/>
<keyword evidence="3" id="KW-1185">Reference proteome</keyword>
<dbReference type="Gene3D" id="2.30.30.40">
    <property type="entry name" value="SH3 Domains"/>
    <property type="match status" value="1"/>
</dbReference>
<dbReference type="Gene3D" id="2.40.50.180">
    <property type="entry name" value="CheA-289, Domain 4"/>
    <property type="match status" value="1"/>
</dbReference>
<dbReference type="GO" id="GO:0007165">
    <property type="term" value="P:signal transduction"/>
    <property type="evidence" value="ECO:0007669"/>
    <property type="project" value="InterPro"/>
</dbReference>
<dbReference type="PROSITE" id="PS50851">
    <property type="entry name" value="CHEW"/>
    <property type="match status" value="2"/>
</dbReference>
<protein>
    <recommendedName>
        <fullName evidence="1">CheW-like domain-containing protein</fullName>
    </recommendedName>
</protein>
<dbReference type="RefSeq" id="WP_141169973.1">
    <property type="nucleotide sequence ID" value="NZ_CP041185.1"/>
</dbReference>
<dbReference type="SMART" id="SM00260">
    <property type="entry name" value="CheW"/>
    <property type="match status" value="1"/>
</dbReference>
<name>A0A4Y6RDL0_9BURK</name>
<dbReference type="GO" id="GO:0005829">
    <property type="term" value="C:cytosol"/>
    <property type="evidence" value="ECO:0007669"/>
    <property type="project" value="TreeGrafter"/>
</dbReference>
<accession>A0A4Y6RDL0</accession>
<dbReference type="InterPro" id="IPR036061">
    <property type="entry name" value="CheW-like_dom_sf"/>
</dbReference>
<dbReference type="EMBL" id="CP041185">
    <property type="protein sequence ID" value="QDG70584.1"/>
    <property type="molecule type" value="Genomic_DNA"/>
</dbReference>
<dbReference type="Pfam" id="PF01584">
    <property type="entry name" value="CheW"/>
    <property type="match status" value="2"/>
</dbReference>
<organism evidence="2 3">
    <name type="scientific">Janthinobacterium tructae</name>
    <dbReference type="NCBI Taxonomy" id="2590869"/>
    <lineage>
        <taxon>Bacteria</taxon>
        <taxon>Pseudomonadati</taxon>
        <taxon>Pseudomonadota</taxon>
        <taxon>Betaproteobacteria</taxon>
        <taxon>Burkholderiales</taxon>
        <taxon>Oxalobacteraceae</taxon>
        <taxon>Janthinobacterium</taxon>
    </lineage>
</organism>
<dbReference type="PANTHER" id="PTHR22617:SF23">
    <property type="entry name" value="CHEMOTAXIS PROTEIN CHEW"/>
    <property type="match status" value="1"/>
</dbReference>
<reference evidence="2 3" key="1">
    <citation type="submission" date="2019-06" db="EMBL/GenBank/DDBJ databases">
        <title>Complete genome sequence of Janthinobacterium sp. SNU WT3 isolated from diseased rainbow trout.</title>
        <authorList>
            <person name="Oh W.T."/>
            <person name="Park S.C."/>
        </authorList>
    </citation>
    <scope>NUCLEOTIDE SEQUENCE [LARGE SCALE GENOMIC DNA]</scope>
    <source>
        <strain evidence="2 3">SNU WT3</strain>
    </source>
</reference>
<dbReference type="Proteomes" id="UP000316665">
    <property type="component" value="Chromosome"/>
</dbReference>
<sequence length="463" mass="48590">MTAPVAAAHDYVRVRIGSLQVGIASSCVGQAQARPAGVLPVPGTTGALAGVFSYQGRVIPLIDLRPWLHMAADTPCAYVLVLATDGLLAGLAVDAVSSAQKIHPEHIEQVYHDDEPDHFFRYVARSAGDDELLNLLEPQRLMLRAQAWTRTAGMQAGVDAPPDRVQAGPAVSLAMFELAGRVLAVPATLVAEVLPCPPMDTAFGWNGPLAGVAGWRGRQVYVLNGAVFNGALPAPPAPPPLLAVLERDGLCLGLRIDKTLAVRDIACSQLLHATDGPCSHPLVAATITAESGPPQLLLDDAALLALCPQTSRETRAQGQALAQDRRSSDAYIVCDAGEELALPMAAIVTILPLPADMQAPSPDDPAAPPGSFTWQGRTLPLIALGPQGAPTARIVVIEHAARHVGLLVRNLVTLVPAYAATKTSFSQFGGQAQTMITLDSPEGKASYRVWEPKELAGVTSHAH</sequence>
<proteinExistence type="predicted"/>
<evidence type="ECO:0000259" key="1">
    <source>
        <dbReference type="PROSITE" id="PS50851"/>
    </source>
</evidence>
<feature type="domain" description="CheW-like" evidence="1">
    <location>
        <begin position="8"/>
        <end position="147"/>
    </location>
</feature>
<evidence type="ECO:0000313" key="2">
    <source>
        <dbReference type="EMBL" id="QDG70584.1"/>
    </source>
</evidence>
<evidence type="ECO:0000313" key="3">
    <source>
        <dbReference type="Proteomes" id="UP000316665"/>
    </source>
</evidence>
<dbReference type="InterPro" id="IPR002545">
    <property type="entry name" value="CheW-lke_dom"/>
</dbReference>
<dbReference type="SUPFAM" id="SSF50341">
    <property type="entry name" value="CheW-like"/>
    <property type="match status" value="3"/>
</dbReference>
<dbReference type="AlphaFoldDB" id="A0A4Y6RDL0"/>
<feature type="domain" description="CheW-like" evidence="1">
    <location>
        <begin position="170"/>
        <end position="309"/>
    </location>
</feature>